<dbReference type="EMBL" id="QWLB01000031">
    <property type="protein sequence ID" value="RIH91829.1"/>
    <property type="molecule type" value="Genomic_DNA"/>
</dbReference>
<feature type="signal peptide" evidence="1">
    <location>
        <begin position="1"/>
        <end position="17"/>
    </location>
</feature>
<keyword evidence="3" id="KW-1185">Reference proteome</keyword>
<dbReference type="Proteomes" id="UP000266178">
    <property type="component" value="Unassembled WGS sequence"/>
</dbReference>
<evidence type="ECO:0000313" key="3">
    <source>
        <dbReference type="Proteomes" id="UP000266178"/>
    </source>
</evidence>
<feature type="chain" id="PRO_5030071869" description="Secreted protein" evidence="1">
    <location>
        <begin position="18"/>
        <end position="145"/>
    </location>
</feature>
<keyword evidence="1" id="KW-0732">Signal</keyword>
<dbReference type="RefSeq" id="WP_119357737.1">
    <property type="nucleotide sequence ID" value="NZ_BJXM01000001.1"/>
</dbReference>
<sequence length="145" mass="14767">MKKLVIVLMLLLTPALAQSLQVSLGSPFGINAGVRLPLIPFLLDGRAYAGLNFLSSGGTSFGGGVDALVNIPLTDVYAGAGLFFGSGDALSLINRGTAGARGVIGTYLNLGLPLVGIFVEAHPIFYFQPSPAFGLGGSIGVNIGF</sequence>
<dbReference type="AlphaFoldDB" id="A0A399F997"/>
<comment type="caution">
    <text evidence="2">The sequence shown here is derived from an EMBL/GenBank/DDBJ whole genome shotgun (WGS) entry which is preliminary data.</text>
</comment>
<organism evidence="2 3">
    <name type="scientific">Meiothermus granaticius NBRC 107808</name>
    <dbReference type="NCBI Taxonomy" id="1227551"/>
    <lineage>
        <taxon>Bacteria</taxon>
        <taxon>Thermotogati</taxon>
        <taxon>Deinococcota</taxon>
        <taxon>Deinococci</taxon>
        <taxon>Thermales</taxon>
        <taxon>Thermaceae</taxon>
        <taxon>Meiothermus</taxon>
    </lineage>
</organism>
<name>A0A399F997_9DEIN</name>
<protein>
    <recommendedName>
        <fullName evidence="4">Secreted protein</fullName>
    </recommendedName>
</protein>
<reference evidence="2 3" key="1">
    <citation type="submission" date="2018-08" db="EMBL/GenBank/DDBJ databases">
        <title>Meiothermus granaticius genome AF-68 sequencing project.</title>
        <authorList>
            <person name="Da Costa M.S."/>
            <person name="Albuquerque L."/>
            <person name="Raposo P."/>
            <person name="Froufe H.J.C."/>
            <person name="Barroso C.S."/>
            <person name="Egas C."/>
        </authorList>
    </citation>
    <scope>NUCLEOTIDE SEQUENCE [LARGE SCALE GENOMIC DNA]</scope>
    <source>
        <strain evidence="2 3">AF-68</strain>
    </source>
</reference>
<dbReference type="OrthoDB" id="26023at2"/>
<evidence type="ECO:0000256" key="1">
    <source>
        <dbReference type="SAM" id="SignalP"/>
    </source>
</evidence>
<proteinExistence type="predicted"/>
<evidence type="ECO:0000313" key="2">
    <source>
        <dbReference type="EMBL" id="RIH91829.1"/>
    </source>
</evidence>
<evidence type="ECO:0008006" key="4">
    <source>
        <dbReference type="Google" id="ProtNLM"/>
    </source>
</evidence>
<accession>A0A399F997</accession>
<gene>
    <name evidence="2" type="ORF">Mgrana_02265</name>
</gene>